<dbReference type="CDD" id="cd04665">
    <property type="entry name" value="NUDIX_RppH"/>
    <property type="match status" value="1"/>
</dbReference>
<proteinExistence type="inferred from homology"/>
<feature type="domain" description="Nudix hydrolase" evidence="4">
    <location>
        <begin position="10"/>
        <end position="136"/>
    </location>
</feature>
<organism evidence="5 6">
    <name type="scientific">Clostridium collagenovorans DSM 3089</name>
    <dbReference type="NCBI Taxonomy" id="1121306"/>
    <lineage>
        <taxon>Bacteria</taxon>
        <taxon>Bacillati</taxon>
        <taxon>Bacillota</taxon>
        <taxon>Clostridia</taxon>
        <taxon>Eubacteriales</taxon>
        <taxon>Clostridiaceae</taxon>
        <taxon>Clostridium</taxon>
    </lineage>
</organism>
<dbReference type="GO" id="GO:0016787">
    <property type="term" value="F:hydrolase activity"/>
    <property type="evidence" value="ECO:0007669"/>
    <property type="project" value="UniProtKB-KW"/>
</dbReference>
<evidence type="ECO:0000256" key="2">
    <source>
        <dbReference type="ARBA" id="ARBA00022801"/>
    </source>
</evidence>
<dbReference type="RefSeq" id="WP_072832063.1">
    <property type="nucleotide sequence ID" value="NZ_FQXP01000008.1"/>
</dbReference>
<dbReference type="OrthoDB" id="9131041at2"/>
<dbReference type="PANTHER" id="PTHR43736:SF1">
    <property type="entry name" value="DIHYDRONEOPTERIN TRIPHOSPHATE DIPHOSPHATASE"/>
    <property type="match status" value="1"/>
</dbReference>
<evidence type="ECO:0000256" key="1">
    <source>
        <dbReference type="ARBA" id="ARBA00005582"/>
    </source>
</evidence>
<name>A0A1M5XF56_9CLOT</name>
<evidence type="ECO:0000313" key="6">
    <source>
        <dbReference type="Proteomes" id="UP000184526"/>
    </source>
</evidence>
<gene>
    <name evidence="5" type="ORF">SAMN02745196_02199</name>
</gene>
<comment type="similarity">
    <text evidence="1 3">Belongs to the Nudix hydrolase family.</text>
</comment>
<dbReference type="STRING" id="1121306.SAMN02745196_02199"/>
<protein>
    <submittedName>
        <fullName evidence="5">8-oxo-dGTP diphosphatase</fullName>
    </submittedName>
</protein>
<dbReference type="Proteomes" id="UP000184526">
    <property type="component" value="Unassembled WGS sequence"/>
</dbReference>
<dbReference type="PROSITE" id="PS00893">
    <property type="entry name" value="NUDIX_BOX"/>
    <property type="match status" value="1"/>
</dbReference>
<dbReference type="SUPFAM" id="SSF55811">
    <property type="entry name" value="Nudix"/>
    <property type="match status" value="1"/>
</dbReference>
<evidence type="ECO:0000313" key="5">
    <source>
        <dbReference type="EMBL" id="SHH98450.1"/>
    </source>
</evidence>
<dbReference type="InterPro" id="IPR000086">
    <property type="entry name" value="NUDIX_hydrolase_dom"/>
</dbReference>
<dbReference type="PRINTS" id="PR00502">
    <property type="entry name" value="NUDIXFAMILY"/>
</dbReference>
<dbReference type="Gene3D" id="3.90.79.10">
    <property type="entry name" value="Nucleoside Triphosphate Pyrophosphohydrolase"/>
    <property type="match status" value="1"/>
</dbReference>
<dbReference type="EMBL" id="FQXP01000008">
    <property type="protein sequence ID" value="SHH98450.1"/>
    <property type="molecule type" value="Genomic_DNA"/>
</dbReference>
<dbReference type="InterPro" id="IPR020084">
    <property type="entry name" value="NUDIX_hydrolase_CS"/>
</dbReference>
<keyword evidence="2 3" id="KW-0378">Hydrolase</keyword>
<keyword evidence="6" id="KW-1185">Reference proteome</keyword>
<dbReference type="AlphaFoldDB" id="A0A1M5XF56"/>
<evidence type="ECO:0000259" key="4">
    <source>
        <dbReference type="PROSITE" id="PS51462"/>
    </source>
</evidence>
<evidence type="ECO:0000256" key="3">
    <source>
        <dbReference type="RuleBase" id="RU003476"/>
    </source>
</evidence>
<dbReference type="InterPro" id="IPR020476">
    <property type="entry name" value="Nudix_hydrolase"/>
</dbReference>
<dbReference type="Pfam" id="PF00293">
    <property type="entry name" value="NUDIX"/>
    <property type="match status" value="1"/>
</dbReference>
<sequence length="136" mass="15628">MECKVYKLNELKNYRYVVVLSKYEGKILLSRHKERDTWETQGGHIEKGETPLEAAKRELFEESGAVEFSIKPIFDYWAGDDEGSSTGVVFFAEITELSNMPESEMEEVKTFSELPKELTYPDIAQVLFASAKELFN</sequence>
<dbReference type="InterPro" id="IPR015797">
    <property type="entry name" value="NUDIX_hydrolase-like_dom_sf"/>
</dbReference>
<reference evidence="5 6" key="1">
    <citation type="submission" date="2016-11" db="EMBL/GenBank/DDBJ databases">
        <authorList>
            <person name="Jaros S."/>
            <person name="Januszkiewicz K."/>
            <person name="Wedrychowicz H."/>
        </authorList>
    </citation>
    <scope>NUCLEOTIDE SEQUENCE [LARGE SCALE GENOMIC DNA]</scope>
    <source>
        <strain evidence="5 6">DSM 3089</strain>
    </source>
</reference>
<accession>A0A1M5XF56</accession>
<dbReference type="PROSITE" id="PS51462">
    <property type="entry name" value="NUDIX"/>
    <property type="match status" value="1"/>
</dbReference>
<dbReference type="PANTHER" id="PTHR43736">
    <property type="entry name" value="ADP-RIBOSE PYROPHOSPHATASE"/>
    <property type="match status" value="1"/>
</dbReference>
<dbReference type="InterPro" id="IPR014078">
    <property type="entry name" value="Nudix_YtkD"/>
</dbReference>